<evidence type="ECO:0000313" key="2">
    <source>
        <dbReference type="Proteomes" id="UP000010467"/>
    </source>
</evidence>
<evidence type="ECO:0000313" key="1">
    <source>
        <dbReference type="EMBL" id="AFZ66468.1"/>
    </source>
</evidence>
<dbReference type="KEGG" id="dpd:Deipe_0899"/>
<dbReference type="GO" id="GO:0016740">
    <property type="term" value="F:transferase activity"/>
    <property type="evidence" value="ECO:0007669"/>
    <property type="project" value="UniProtKB-KW"/>
</dbReference>
<keyword evidence="2" id="KW-1185">Reference proteome</keyword>
<accession>K9ZXS6</accession>
<name>K9ZXS6_DEIPD</name>
<organism evidence="1 2">
    <name type="scientific">Deinococcus peraridilitoris (strain DSM 19664 / LMG 22246 / CIP 109416 / KR-200)</name>
    <dbReference type="NCBI Taxonomy" id="937777"/>
    <lineage>
        <taxon>Bacteria</taxon>
        <taxon>Thermotogati</taxon>
        <taxon>Deinococcota</taxon>
        <taxon>Deinococci</taxon>
        <taxon>Deinococcales</taxon>
        <taxon>Deinococcaceae</taxon>
        <taxon>Deinococcus</taxon>
    </lineage>
</organism>
<dbReference type="PATRIC" id="fig|937777.3.peg.907"/>
<dbReference type="CDD" id="cd04950">
    <property type="entry name" value="GT4_TuaH-like"/>
    <property type="match status" value="1"/>
</dbReference>
<keyword evidence="1" id="KW-0808">Transferase</keyword>
<sequence>MNAHHDLLCISHLRWNFVYQRPQHLMTRAAKNRRVFYVEEPIHYPPDLSADEAQPRLDVSEDHGVTVIVPRLSAELTGDCAEEVTRGLLHAYLKEQGVERPVAWVYTPMRLPLLDGLSTGGVVYDCMDELANFHHAPPQLRERERQLFDMADVVFTGGYRLWESKRTQHDNAHPFPSSVDVAHFARARSGLPDPQDQQGIPGPRLGFFGVIDERFDIELIAEVARRRPEWQFVLLGPVVKIDEADLPRGENLHYLGMKKYAELPQYLAHWDVALLPFARNEATEFISPTKTPEYLAAGVPVVSTDIRDVVRPYGEKDLVRIARDTDEFEAAIEASLREDNSERQRRADALLAQMSWDLTWKNMDGLMAHAMAEHDPIIKSVRNDATIAGVADD</sequence>
<dbReference type="PANTHER" id="PTHR12526:SF630">
    <property type="entry name" value="GLYCOSYLTRANSFERASE"/>
    <property type="match status" value="1"/>
</dbReference>
<dbReference type="PANTHER" id="PTHR12526">
    <property type="entry name" value="GLYCOSYLTRANSFERASE"/>
    <property type="match status" value="1"/>
</dbReference>
<dbReference type="Proteomes" id="UP000010467">
    <property type="component" value="Chromosome"/>
</dbReference>
<dbReference type="Gene3D" id="3.40.50.2000">
    <property type="entry name" value="Glycogen Phosphorylase B"/>
    <property type="match status" value="1"/>
</dbReference>
<dbReference type="HOGENOM" id="CLU_041132_2_0_0"/>
<gene>
    <name evidence="1" type="ordered locus">Deipe_0899</name>
</gene>
<reference evidence="2" key="1">
    <citation type="submission" date="2012-03" db="EMBL/GenBank/DDBJ databases">
        <title>Complete sequence of chromosome of Deinococcus peraridilitoris DSM 19664.</title>
        <authorList>
            <person name="Lucas S."/>
            <person name="Copeland A."/>
            <person name="Lapidus A."/>
            <person name="Glavina del Rio T."/>
            <person name="Dalin E."/>
            <person name="Tice H."/>
            <person name="Bruce D."/>
            <person name="Goodwin L."/>
            <person name="Pitluck S."/>
            <person name="Peters L."/>
            <person name="Mikhailova N."/>
            <person name="Lu M."/>
            <person name="Kyrpides N."/>
            <person name="Mavromatis K."/>
            <person name="Ivanova N."/>
            <person name="Brettin T."/>
            <person name="Detter J.C."/>
            <person name="Han C."/>
            <person name="Larimer F."/>
            <person name="Land M."/>
            <person name="Hauser L."/>
            <person name="Markowitz V."/>
            <person name="Cheng J.-F."/>
            <person name="Hugenholtz P."/>
            <person name="Woyke T."/>
            <person name="Wu D."/>
            <person name="Pukall R."/>
            <person name="Steenblock K."/>
            <person name="Brambilla E."/>
            <person name="Klenk H.-P."/>
            <person name="Eisen J.A."/>
        </authorList>
    </citation>
    <scope>NUCLEOTIDE SEQUENCE [LARGE SCALE GENOMIC DNA]</scope>
    <source>
        <strain evidence="2">DSM 19664 / LMG 22246 / CIP 109416 / KR-200</strain>
    </source>
</reference>
<dbReference type="Pfam" id="PF13692">
    <property type="entry name" value="Glyco_trans_1_4"/>
    <property type="match status" value="1"/>
</dbReference>
<proteinExistence type="predicted"/>
<dbReference type="eggNOG" id="COG0438">
    <property type="taxonomic scope" value="Bacteria"/>
</dbReference>
<dbReference type="EMBL" id="CP003382">
    <property type="protein sequence ID" value="AFZ66468.1"/>
    <property type="molecule type" value="Genomic_DNA"/>
</dbReference>
<protein>
    <submittedName>
        <fullName evidence="1">Glycosyltransferase</fullName>
    </submittedName>
</protein>
<dbReference type="STRING" id="937777.Deipe_0899"/>
<dbReference type="SUPFAM" id="SSF53756">
    <property type="entry name" value="UDP-Glycosyltransferase/glycogen phosphorylase"/>
    <property type="match status" value="1"/>
</dbReference>
<dbReference type="AlphaFoldDB" id="K9ZXS6"/>